<dbReference type="AlphaFoldDB" id="A0A0F8WRS4"/>
<organism evidence="1">
    <name type="scientific">marine sediment metagenome</name>
    <dbReference type="NCBI Taxonomy" id="412755"/>
    <lineage>
        <taxon>unclassified sequences</taxon>
        <taxon>metagenomes</taxon>
        <taxon>ecological metagenomes</taxon>
    </lineage>
</organism>
<name>A0A0F8WRS4_9ZZZZ</name>
<dbReference type="EMBL" id="LAZR01063369">
    <property type="protein sequence ID" value="KKK59637.1"/>
    <property type="molecule type" value="Genomic_DNA"/>
</dbReference>
<protein>
    <submittedName>
        <fullName evidence="1">Uncharacterized protein</fullName>
    </submittedName>
</protein>
<accession>A0A0F8WRS4</accession>
<gene>
    <name evidence="1" type="ORF">LCGC14_3032390</name>
</gene>
<comment type="caution">
    <text evidence="1">The sequence shown here is derived from an EMBL/GenBank/DDBJ whole genome shotgun (WGS) entry which is preliminary data.</text>
</comment>
<sequence length="100" mass="10534">MDITLGRKGLLGYLKALGGSNVVKVIPSNGSASGSQATDKRLKVICGANTSYLADSEWIGDKTPVTICDVRVSPNNSVKPNVGAGELAEALSRITLYRQR</sequence>
<reference evidence="1" key="1">
    <citation type="journal article" date="2015" name="Nature">
        <title>Complex archaea that bridge the gap between prokaryotes and eukaryotes.</title>
        <authorList>
            <person name="Spang A."/>
            <person name="Saw J.H."/>
            <person name="Jorgensen S.L."/>
            <person name="Zaremba-Niedzwiedzka K."/>
            <person name="Martijn J."/>
            <person name="Lind A.E."/>
            <person name="van Eijk R."/>
            <person name="Schleper C."/>
            <person name="Guy L."/>
            <person name="Ettema T.J."/>
        </authorList>
    </citation>
    <scope>NUCLEOTIDE SEQUENCE</scope>
</reference>
<proteinExistence type="predicted"/>
<evidence type="ECO:0000313" key="1">
    <source>
        <dbReference type="EMBL" id="KKK59637.1"/>
    </source>
</evidence>